<reference evidence="3 4" key="1">
    <citation type="journal article" date="2017" name="Front. Microbiol.">
        <title>Labilibaculum manganireducens gen. nov., sp. nov. and Labilibaculum filiforme sp. nov., Novel Bacteroidetes Isolated from Subsurface Sediments of the Baltic Sea.</title>
        <authorList>
            <person name="Vandieken V."/>
            <person name="Marshall I.P."/>
            <person name="Niemann H."/>
            <person name="Engelen B."/>
            <person name="Cypionka H."/>
        </authorList>
    </citation>
    <scope>NUCLEOTIDE SEQUENCE [LARGE SCALE GENOMIC DNA]</scope>
    <source>
        <strain evidence="3 4">59.16B</strain>
    </source>
</reference>
<feature type="transmembrane region" description="Helical" evidence="2">
    <location>
        <begin position="104"/>
        <end position="122"/>
    </location>
</feature>
<accession>A0A2N3HU23</accession>
<dbReference type="AlphaFoldDB" id="A0A2N3HU23"/>
<dbReference type="Gene3D" id="3.30.1390.10">
    <property type="match status" value="1"/>
</dbReference>
<dbReference type="Proteomes" id="UP000233535">
    <property type="component" value="Unassembled WGS sequence"/>
</dbReference>
<evidence type="ECO:0000256" key="1">
    <source>
        <dbReference type="SAM" id="MobiDB-lite"/>
    </source>
</evidence>
<dbReference type="OrthoDB" id="1446647at2"/>
<feature type="region of interest" description="Disordered" evidence="1">
    <location>
        <begin position="73"/>
        <end position="93"/>
    </location>
</feature>
<keyword evidence="2" id="KW-0812">Transmembrane</keyword>
<evidence type="ECO:0000313" key="4">
    <source>
        <dbReference type="Proteomes" id="UP000233535"/>
    </source>
</evidence>
<dbReference type="InterPro" id="IPR014719">
    <property type="entry name" value="Ribosomal_bL12_C/ClpS-like"/>
</dbReference>
<evidence type="ECO:0008006" key="5">
    <source>
        <dbReference type="Google" id="ProtNLM"/>
    </source>
</evidence>
<proteinExistence type="predicted"/>
<sequence>MNIIINGFQIDKAYLLQLLADDQKLLAIKILKETTDLSLQDSKAVIDQLQDDPNYYDGEEHIIGYSADESWEEAEETEKPIASSPTTSARKSHYLKDDNKSSNVYIILFILICIAGSIYFYLNK</sequence>
<evidence type="ECO:0000256" key="2">
    <source>
        <dbReference type="SAM" id="Phobius"/>
    </source>
</evidence>
<name>A0A2N3HU23_9BACT</name>
<keyword evidence="2" id="KW-1133">Transmembrane helix</keyword>
<keyword evidence="2" id="KW-0472">Membrane</keyword>
<protein>
    <recommendedName>
        <fullName evidence="5">Ribosomal protein L7/L12 C-terminal domain-containing protein</fullName>
    </recommendedName>
</protein>
<dbReference type="EMBL" id="MVDD01000013">
    <property type="protein sequence ID" value="PKQ61560.1"/>
    <property type="molecule type" value="Genomic_DNA"/>
</dbReference>
<organism evidence="3 4">
    <name type="scientific">Labilibaculum filiforme</name>
    <dbReference type="NCBI Taxonomy" id="1940526"/>
    <lineage>
        <taxon>Bacteria</taxon>
        <taxon>Pseudomonadati</taxon>
        <taxon>Bacteroidota</taxon>
        <taxon>Bacteroidia</taxon>
        <taxon>Marinilabiliales</taxon>
        <taxon>Marinifilaceae</taxon>
        <taxon>Labilibaculum</taxon>
    </lineage>
</organism>
<keyword evidence="4" id="KW-1185">Reference proteome</keyword>
<comment type="caution">
    <text evidence="3">The sequence shown here is derived from an EMBL/GenBank/DDBJ whole genome shotgun (WGS) entry which is preliminary data.</text>
</comment>
<gene>
    <name evidence="3" type="ORF">BZG02_15330</name>
</gene>
<dbReference type="RefSeq" id="WP_143470491.1">
    <property type="nucleotide sequence ID" value="NZ_MVDD01000013.1"/>
</dbReference>
<evidence type="ECO:0000313" key="3">
    <source>
        <dbReference type="EMBL" id="PKQ61560.1"/>
    </source>
</evidence>